<dbReference type="EMBL" id="GBYB01001841">
    <property type="protein sequence ID" value="JAG71608.1"/>
    <property type="molecule type" value="Transcribed_RNA"/>
</dbReference>
<sequence length="200" mass="23010">HRHVDSTRFFSVMEVVMSFCMPYLIFSLVQTSHSTIFPASIKIARIGLSESDFYTTTEGKILKLSRPLAVEDDIRVEWSLQTEAPDYMEVGTYDIIRTEKNISLCHPDLKNVEHRQVFQVFTKILSLDITRGCPIHRQEIVPYRGRIFMNFEYVTDFPGPSCDETDWLLVNLHSPSLGEGILILLLTINNHAEPLLCVDY</sequence>
<keyword evidence="1" id="KW-1133">Transmembrane helix</keyword>
<accession>A0A0C9R4S8</accession>
<keyword evidence="1" id="KW-0812">Transmembrane</keyword>
<evidence type="ECO:0000313" key="2">
    <source>
        <dbReference type="EMBL" id="JAG71608.1"/>
    </source>
</evidence>
<dbReference type="AlphaFoldDB" id="A0A0C9R4S8"/>
<gene>
    <name evidence="2" type="primary">T16H12.4_0</name>
    <name evidence="2" type="ORF">g.10094</name>
</gene>
<reference evidence="2" key="1">
    <citation type="submission" date="2015-01" db="EMBL/GenBank/DDBJ databases">
        <title>Transcriptome Assembly of Fopius arisanus.</title>
        <authorList>
            <person name="Geib S."/>
        </authorList>
    </citation>
    <scope>NUCLEOTIDE SEQUENCE</scope>
</reference>
<organism evidence="2">
    <name type="scientific">Fopius arisanus</name>
    <dbReference type="NCBI Taxonomy" id="64838"/>
    <lineage>
        <taxon>Eukaryota</taxon>
        <taxon>Metazoa</taxon>
        <taxon>Ecdysozoa</taxon>
        <taxon>Arthropoda</taxon>
        <taxon>Hexapoda</taxon>
        <taxon>Insecta</taxon>
        <taxon>Pterygota</taxon>
        <taxon>Neoptera</taxon>
        <taxon>Endopterygota</taxon>
        <taxon>Hymenoptera</taxon>
        <taxon>Apocrita</taxon>
        <taxon>Ichneumonoidea</taxon>
        <taxon>Braconidae</taxon>
        <taxon>Opiinae</taxon>
        <taxon>Fopius</taxon>
    </lineage>
</organism>
<keyword evidence="1" id="KW-0472">Membrane</keyword>
<feature type="transmembrane region" description="Helical" evidence="1">
    <location>
        <begin position="12"/>
        <end position="29"/>
    </location>
</feature>
<protein>
    <submittedName>
        <fullName evidence="2">T16H12.4_0 protein</fullName>
    </submittedName>
</protein>
<name>A0A0C9R4S8_9HYME</name>
<feature type="non-terminal residue" evidence="2">
    <location>
        <position position="1"/>
    </location>
</feature>
<evidence type="ECO:0000256" key="1">
    <source>
        <dbReference type="SAM" id="Phobius"/>
    </source>
</evidence>
<proteinExistence type="predicted"/>